<dbReference type="AlphaFoldDB" id="A0A3M7TXU3"/>
<evidence type="ECO:0000256" key="11">
    <source>
        <dbReference type="ARBA" id="ARBA00023004"/>
    </source>
</evidence>
<gene>
    <name evidence="15" type="primary">hmp</name>
    <name evidence="18" type="ORF">EBO34_11000</name>
</gene>
<evidence type="ECO:0000256" key="13">
    <source>
        <dbReference type="ARBA" id="ARBA00048649"/>
    </source>
</evidence>
<evidence type="ECO:0000256" key="8">
    <source>
        <dbReference type="ARBA" id="ARBA00022827"/>
    </source>
</evidence>
<dbReference type="InterPro" id="IPR008333">
    <property type="entry name" value="Cbr1-like_FAD-bd_dom"/>
</dbReference>
<keyword evidence="5 15" id="KW-0561">Oxygen transport</keyword>
<dbReference type="HAMAP" id="MF_01252">
    <property type="entry name" value="Hmp"/>
    <property type="match status" value="1"/>
</dbReference>
<dbReference type="Pfam" id="PF00175">
    <property type="entry name" value="NAD_binding_1"/>
    <property type="match status" value="1"/>
</dbReference>
<evidence type="ECO:0000256" key="7">
    <source>
        <dbReference type="ARBA" id="ARBA00022723"/>
    </source>
</evidence>
<dbReference type="FunFam" id="3.40.50.80:FF:000010">
    <property type="entry name" value="Flavohemoprotein"/>
    <property type="match status" value="1"/>
</dbReference>
<dbReference type="CDD" id="cd06184">
    <property type="entry name" value="flavohem_like_fad_nad_binding"/>
    <property type="match status" value="1"/>
</dbReference>
<sequence>MSTKTLSTQSKEIVKASAPVLKEHGEKVTRTFYKNMFEAHPELLNIFNQTHQRKGDQPQALANTLFAAAVHIDRLEELLPAVKQIAHKHRSLNVKPEHYPIVGKYLLEAMREVLGDSPEVEEVIAAWGEAYGIIADVFISVEEDMYKEAEAPSGGWRGFREFTLYKKKPESSVITSFYLKPADGKDIPPFHPGQYISVQVQPENSQYKQMRQYSLSDAPGKDYLRISVKKEESSGVHPDGTVSNYLHEELQEGDPVLLTAPAGDFMLNERSDRPVVFISGGVGMTPLMSMFNQLTGIGSEREITYLHGAKTPAEHAFHTHLGEEAERMGNVQYAVCYEEGNNKNKDRFVKGTGFIDRTFLEENITHSDADIYLCGPGPFMKAVYGMLKEMGVSENQIHFEFFSPGGTLQ</sequence>
<comment type="similarity">
    <text evidence="2 15">Belongs to the globin family. Two-domain flavohemoproteins subfamily.</text>
</comment>
<dbReference type="OrthoDB" id="9801223at2"/>
<feature type="domain" description="FAD-binding FR-type" evidence="17">
    <location>
        <begin position="157"/>
        <end position="268"/>
    </location>
</feature>
<dbReference type="PANTHER" id="PTHR43396">
    <property type="entry name" value="FLAVOHEMOPROTEIN"/>
    <property type="match status" value="1"/>
</dbReference>
<dbReference type="Pfam" id="PF00970">
    <property type="entry name" value="FAD_binding_6"/>
    <property type="match status" value="1"/>
</dbReference>
<dbReference type="GO" id="GO:0046210">
    <property type="term" value="P:nitric oxide catabolic process"/>
    <property type="evidence" value="ECO:0007669"/>
    <property type="project" value="TreeGrafter"/>
</dbReference>
<dbReference type="InterPro" id="IPR017938">
    <property type="entry name" value="Riboflavin_synthase-like_b-brl"/>
</dbReference>
<evidence type="ECO:0000313" key="19">
    <source>
        <dbReference type="Proteomes" id="UP000278746"/>
    </source>
</evidence>
<evidence type="ECO:0000256" key="6">
    <source>
        <dbReference type="ARBA" id="ARBA00022630"/>
    </source>
</evidence>
<dbReference type="GO" id="GO:0008941">
    <property type="term" value="F:nitric oxide dioxygenase NAD(P)H activity"/>
    <property type="evidence" value="ECO:0007669"/>
    <property type="project" value="UniProtKB-UniRule"/>
</dbReference>
<comment type="caution">
    <text evidence="15">Lacks conserved residue(s) required for the propagation of feature annotation.</text>
</comment>
<dbReference type="PROSITE" id="PS01033">
    <property type="entry name" value="GLOBIN"/>
    <property type="match status" value="1"/>
</dbReference>
<dbReference type="SUPFAM" id="SSF46458">
    <property type="entry name" value="Globin-like"/>
    <property type="match status" value="1"/>
</dbReference>
<dbReference type="SUPFAM" id="SSF52343">
    <property type="entry name" value="Ferredoxin reductase-like, C-terminal NADP-linked domain"/>
    <property type="match status" value="1"/>
</dbReference>
<dbReference type="FunFam" id="2.40.30.10:FF:000034">
    <property type="entry name" value="Flavohemoprotein"/>
    <property type="match status" value="1"/>
</dbReference>
<feature type="site" description="Influences the redox potential of the prosthetic heme and FAD groups" evidence="15">
    <location>
        <position position="88"/>
    </location>
</feature>
<keyword evidence="7 15" id="KW-0479">Metal-binding</keyword>
<dbReference type="RefSeq" id="WP_122898189.1">
    <property type="nucleotide sequence ID" value="NZ_RHIB01000001.1"/>
</dbReference>
<dbReference type="InterPro" id="IPR001433">
    <property type="entry name" value="OxRdtase_FAD/NAD-bd"/>
</dbReference>
<keyword evidence="15" id="KW-0216">Detoxification</keyword>
<comment type="domain">
    <text evidence="15">Consists of two distinct domains; an N-terminal heme-containing oxygen-binding domain and a C-terminal reductase domain with binding sites for FAD and NAD(P)H.</text>
</comment>
<keyword evidence="12 15" id="KW-0520">NAD</keyword>
<keyword evidence="8 15" id="KW-0274">FAD</keyword>
<evidence type="ECO:0000256" key="3">
    <source>
        <dbReference type="ARBA" id="ARBA00022448"/>
    </source>
</evidence>
<dbReference type="GO" id="GO:0019825">
    <property type="term" value="F:oxygen binding"/>
    <property type="evidence" value="ECO:0007669"/>
    <property type="project" value="InterPro"/>
</dbReference>
<evidence type="ECO:0000259" key="16">
    <source>
        <dbReference type="PROSITE" id="PS01033"/>
    </source>
</evidence>
<dbReference type="GO" id="GO:0071500">
    <property type="term" value="P:cellular response to nitrosative stress"/>
    <property type="evidence" value="ECO:0007669"/>
    <property type="project" value="TreeGrafter"/>
</dbReference>
<comment type="caution">
    <text evidence="18">The sequence shown here is derived from an EMBL/GenBank/DDBJ whole genome shotgun (WGS) entry which is preliminary data.</text>
</comment>
<dbReference type="GO" id="GO:0071949">
    <property type="term" value="F:FAD binding"/>
    <property type="evidence" value="ECO:0007669"/>
    <property type="project" value="InterPro"/>
</dbReference>
<dbReference type="Gene3D" id="3.40.50.80">
    <property type="entry name" value="Nucleotide-binding domain of ferredoxin-NADP reductase (FNR) module"/>
    <property type="match status" value="1"/>
</dbReference>
<evidence type="ECO:0000256" key="1">
    <source>
        <dbReference type="ARBA" id="ARBA00006401"/>
    </source>
</evidence>
<keyword evidence="9 15" id="KW-0521">NADP</keyword>
<name>A0A3M7TXU3_9BACI</name>
<feature type="region of interest" description="Reductase" evidence="15">
    <location>
        <begin position="154"/>
        <end position="409"/>
    </location>
</feature>
<keyword evidence="19" id="KW-1185">Reference proteome</keyword>
<evidence type="ECO:0000256" key="5">
    <source>
        <dbReference type="ARBA" id="ARBA00022621"/>
    </source>
</evidence>
<dbReference type="CDD" id="cd14777">
    <property type="entry name" value="Yhb1-globin-like"/>
    <property type="match status" value="1"/>
</dbReference>
<keyword evidence="6 15" id="KW-0285">Flavoprotein</keyword>
<reference evidence="18 19" key="1">
    <citation type="submission" date="2018-10" db="EMBL/GenBank/DDBJ databases">
        <title>Bacillus Keqinensis sp. nov., a moderately halophilic bacterium isolated from a saline-alkaline lake.</title>
        <authorList>
            <person name="Wang H."/>
        </authorList>
    </citation>
    <scope>NUCLEOTIDE SEQUENCE [LARGE SCALE GENOMIC DNA]</scope>
    <source>
        <strain evidence="18 19">KQ-3</strain>
    </source>
</reference>
<keyword evidence="4 15" id="KW-0349">Heme</keyword>
<dbReference type="SUPFAM" id="SSF63380">
    <property type="entry name" value="Riboflavin synthase domain-like"/>
    <property type="match status" value="1"/>
</dbReference>
<comment type="cofactor">
    <cofactor evidence="15">
        <name>FAD</name>
        <dbReference type="ChEBI" id="CHEBI:57692"/>
    </cofactor>
    <text evidence="15">Binds 1 FAD per subunit.</text>
</comment>
<feature type="domain" description="Globin" evidence="16">
    <location>
        <begin position="5"/>
        <end position="143"/>
    </location>
</feature>
<dbReference type="InterPro" id="IPR017927">
    <property type="entry name" value="FAD-bd_FR_type"/>
</dbReference>
<feature type="binding site" description="proximal binding residue" evidence="15">
    <location>
        <position position="89"/>
    </location>
    <ligand>
        <name>heme b</name>
        <dbReference type="ChEBI" id="CHEBI:60344"/>
    </ligand>
    <ligandPart>
        <name>Fe</name>
        <dbReference type="ChEBI" id="CHEBI:18248"/>
    </ligandPart>
</feature>
<dbReference type="GO" id="GO:0005344">
    <property type="term" value="F:oxygen carrier activity"/>
    <property type="evidence" value="ECO:0007669"/>
    <property type="project" value="UniProtKB-UniRule"/>
</dbReference>
<dbReference type="InterPro" id="IPR012292">
    <property type="entry name" value="Globin/Proto"/>
</dbReference>
<evidence type="ECO:0000256" key="2">
    <source>
        <dbReference type="ARBA" id="ARBA00008414"/>
    </source>
</evidence>
<protein>
    <recommendedName>
        <fullName evidence="15">Flavohemoprotein</fullName>
    </recommendedName>
    <alternativeName>
        <fullName evidence="15">Flavohemoglobin</fullName>
    </alternativeName>
    <alternativeName>
        <fullName evidence="15">Hemoglobin-like protein</fullName>
    </alternativeName>
    <alternativeName>
        <fullName evidence="15">Nitric oxide dioxygenase</fullName>
        <shortName evidence="15">NO oxygenase</shortName>
        <shortName evidence="15">NOD</shortName>
        <ecNumber evidence="15">1.14.12.17</ecNumber>
    </alternativeName>
</protein>
<dbReference type="PRINTS" id="PR00371">
    <property type="entry name" value="FPNCR"/>
</dbReference>
<keyword evidence="3 15" id="KW-0813">Transport</keyword>
<dbReference type="InterPro" id="IPR023950">
    <property type="entry name" value="Hmp"/>
</dbReference>
<feature type="site" description="Influences the redox potential of the prosthetic heme and FAD groups" evidence="15">
    <location>
        <position position="400"/>
    </location>
</feature>
<dbReference type="Gene3D" id="2.40.30.10">
    <property type="entry name" value="Translation factors"/>
    <property type="match status" value="1"/>
</dbReference>
<evidence type="ECO:0000256" key="12">
    <source>
        <dbReference type="ARBA" id="ARBA00023027"/>
    </source>
</evidence>
<dbReference type="Gene3D" id="1.10.490.10">
    <property type="entry name" value="Globins"/>
    <property type="match status" value="1"/>
</dbReference>
<dbReference type="PANTHER" id="PTHR43396:SF3">
    <property type="entry name" value="FLAVOHEMOPROTEIN"/>
    <property type="match status" value="1"/>
</dbReference>
<dbReference type="Proteomes" id="UP000278746">
    <property type="component" value="Unassembled WGS sequence"/>
</dbReference>
<dbReference type="Pfam" id="PF00042">
    <property type="entry name" value="Globin"/>
    <property type="match status" value="1"/>
</dbReference>
<comment type="catalytic activity">
    <reaction evidence="14 15">
        <text>2 nitric oxide + NADPH + 2 O2 = 2 nitrate + NADP(+) + H(+)</text>
        <dbReference type="Rhea" id="RHEA:19465"/>
        <dbReference type="ChEBI" id="CHEBI:15378"/>
        <dbReference type="ChEBI" id="CHEBI:15379"/>
        <dbReference type="ChEBI" id="CHEBI:16480"/>
        <dbReference type="ChEBI" id="CHEBI:17632"/>
        <dbReference type="ChEBI" id="CHEBI:57783"/>
        <dbReference type="ChEBI" id="CHEBI:58349"/>
        <dbReference type="EC" id="1.14.12.17"/>
    </reaction>
</comment>
<dbReference type="PROSITE" id="PS51384">
    <property type="entry name" value="FAD_FR"/>
    <property type="match status" value="1"/>
</dbReference>
<dbReference type="NCBIfam" id="NF009805">
    <property type="entry name" value="PRK13289.1"/>
    <property type="match status" value="1"/>
</dbReference>
<comment type="function">
    <text evidence="15">Is involved in NO detoxification in an aerobic process, termed nitric oxide dioxygenase (NOD) reaction that utilizes O(2) and NAD(P)H to convert NO to nitrate, which protects the bacterium from various noxious nitrogen compounds. Therefore, plays a central role in the inducible response to nitrosative stress.</text>
</comment>
<dbReference type="InterPro" id="IPR009050">
    <property type="entry name" value="Globin-like_sf"/>
</dbReference>
<dbReference type="GO" id="GO:0046872">
    <property type="term" value="F:metal ion binding"/>
    <property type="evidence" value="ECO:0007669"/>
    <property type="project" value="UniProtKB-KW"/>
</dbReference>
<dbReference type="EC" id="1.14.12.17" evidence="15"/>
<dbReference type="FunFam" id="1.10.490.10:FF:000003">
    <property type="entry name" value="Flavohemoprotein"/>
    <property type="match status" value="1"/>
</dbReference>
<dbReference type="GO" id="GO:0020037">
    <property type="term" value="F:heme binding"/>
    <property type="evidence" value="ECO:0007669"/>
    <property type="project" value="InterPro"/>
</dbReference>
<feature type="active site" description="Charge relay system" evidence="15">
    <location>
        <position position="99"/>
    </location>
</feature>
<comment type="similarity">
    <text evidence="1 15">In the C-terminal section; belongs to the flavoprotein pyridine nucleotide cytochrome reductase family.</text>
</comment>
<organism evidence="18 19">
    <name type="scientific">Alteribacter keqinensis</name>
    <dbReference type="NCBI Taxonomy" id="2483800"/>
    <lineage>
        <taxon>Bacteria</taxon>
        <taxon>Bacillati</taxon>
        <taxon>Bacillota</taxon>
        <taxon>Bacilli</taxon>
        <taxon>Bacillales</taxon>
        <taxon>Bacillaceae</taxon>
        <taxon>Alteribacter</taxon>
    </lineage>
</organism>
<feature type="active site" description="Charge relay system" evidence="15">
    <location>
        <position position="142"/>
    </location>
</feature>
<evidence type="ECO:0000256" key="15">
    <source>
        <dbReference type="HAMAP-Rule" id="MF_01252"/>
    </source>
</evidence>
<keyword evidence="10 15" id="KW-0560">Oxidoreductase</keyword>
<dbReference type="EMBL" id="RHIB01000001">
    <property type="protein sequence ID" value="RNA70417.1"/>
    <property type="molecule type" value="Genomic_DNA"/>
</dbReference>
<dbReference type="InterPro" id="IPR001709">
    <property type="entry name" value="Flavoprot_Pyr_Nucl_cyt_Rdtase"/>
</dbReference>
<comment type="cofactor">
    <cofactor evidence="15">
        <name>heme b</name>
        <dbReference type="ChEBI" id="CHEBI:60344"/>
    </cofactor>
    <text evidence="15">Binds 1 heme b (iron(II)-protoporphyrin IX) group per subunit.</text>
</comment>
<dbReference type="InterPro" id="IPR000971">
    <property type="entry name" value="Globin"/>
</dbReference>
<evidence type="ECO:0000313" key="18">
    <source>
        <dbReference type="EMBL" id="RNA70417.1"/>
    </source>
</evidence>
<proteinExistence type="inferred from homology"/>
<keyword evidence="11 15" id="KW-0408">Iron</keyword>
<accession>A0A3M7TXU3</accession>
<comment type="catalytic activity">
    <reaction evidence="13 15">
        <text>2 nitric oxide + NADH + 2 O2 = 2 nitrate + NAD(+) + H(+)</text>
        <dbReference type="Rhea" id="RHEA:19469"/>
        <dbReference type="ChEBI" id="CHEBI:15378"/>
        <dbReference type="ChEBI" id="CHEBI:15379"/>
        <dbReference type="ChEBI" id="CHEBI:16480"/>
        <dbReference type="ChEBI" id="CHEBI:17632"/>
        <dbReference type="ChEBI" id="CHEBI:57540"/>
        <dbReference type="ChEBI" id="CHEBI:57945"/>
        <dbReference type="EC" id="1.14.12.17"/>
    </reaction>
</comment>
<feature type="binding site" evidence="15">
    <location>
        <begin position="211"/>
        <end position="214"/>
    </location>
    <ligand>
        <name>FAD</name>
        <dbReference type="ChEBI" id="CHEBI:57692"/>
    </ligand>
</feature>
<evidence type="ECO:0000259" key="17">
    <source>
        <dbReference type="PROSITE" id="PS51384"/>
    </source>
</evidence>
<dbReference type="InterPro" id="IPR039261">
    <property type="entry name" value="FNR_nucleotide-bd"/>
</dbReference>
<evidence type="ECO:0000256" key="4">
    <source>
        <dbReference type="ARBA" id="ARBA00022617"/>
    </source>
</evidence>
<dbReference type="GO" id="GO:0009636">
    <property type="term" value="P:response to toxic substance"/>
    <property type="evidence" value="ECO:0007669"/>
    <property type="project" value="UniProtKB-KW"/>
</dbReference>
<feature type="binding site" evidence="15">
    <location>
        <position position="195"/>
    </location>
    <ligand>
        <name>FAD</name>
        <dbReference type="ChEBI" id="CHEBI:57692"/>
    </ligand>
</feature>
<evidence type="ECO:0000256" key="9">
    <source>
        <dbReference type="ARBA" id="ARBA00022857"/>
    </source>
</evidence>
<evidence type="ECO:0000256" key="14">
    <source>
        <dbReference type="ARBA" id="ARBA00049433"/>
    </source>
</evidence>
<evidence type="ECO:0000256" key="10">
    <source>
        <dbReference type="ARBA" id="ARBA00023002"/>
    </source>
</evidence>
<feature type="site" description="Involved in heme-bound ligand stabilization and O-O bond activation" evidence="15">
    <location>
        <position position="33"/>
    </location>
</feature>